<feature type="compositionally biased region" description="Acidic residues" evidence="1">
    <location>
        <begin position="214"/>
        <end position="225"/>
    </location>
</feature>
<feature type="compositionally biased region" description="Polar residues" evidence="1">
    <location>
        <begin position="293"/>
        <end position="321"/>
    </location>
</feature>
<dbReference type="Proteomes" id="UP000785200">
    <property type="component" value="Unassembled WGS sequence"/>
</dbReference>
<accession>A0A9P6VHE8</accession>
<evidence type="ECO:0000313" key="3">
    <source>
        <dbReference type="Proteomes" id="UP000785200"/>
    </source>
</evidence>
<feature type="compositionally biased region" description="Acidic residues" evidence="1">
    <location>
        <begin position="139"/>
        <end position="152"/>
    </location>
</feature>
<gene>
    <name evidence="2" type="ORF">D0Z07_6013</name>
</gene>
<dbReference type="GO" id="GO:0031145">
    <property type="term" value="P:anaphase-promoting complex-dependent catabolic process"/>
    <property type="evidence" value="ECO:0007669"/>
    <property type="project" value="InterPro"/>
</dbReference>
<dbReference type="OrthoDB" id="5320532at2759"/>
<sequence length="332" mass="37294">MFSLPSLAPQDSHTLWYIATNSHPTQFIETTNDHLSANLSQAQAANTSSHRRHALHRTPLARLRMDEEYMERRKQNVQNYGNSWIRPPGIPKTLFQQREEKREMEEHQEALRREALAQELAEAEAEGVEDLLNGGVEEEVEEVRDLDDEVPEAETTGLDADDEENDGDEDNESEDVPRGVLASRIPDDVFREALVRGEQMRTAGFGEDGGSAVNEEDASQMLQEEDLVHDRRGEDQDVDMDMDADLDADIPEADSAEGYEHTDTEEELTSSEEEESSEEGQGILHQRAAASSMIRSDGTQNSMDLSNIVSRGSQIGSSPQPRTGFERRRSRQ</sequence>
<name>A0A9P6VHE8_9HELO</name>
<feature type="compositionally biased region" description="Basic and acidic residues" evidence="1">
    <location>
        <begin position="226"/>
        <end position="235"/>
    </location>
</feature>
<feature type="region of interest" description="Disordered" evidence="1">
    <location>
        <begin position="201"/>
        <end position="332"/>
    </location>
</feature>
<feature type="region of interest" description="Disordered" evidence="1">
    <location>
        <begin position="139"/>
        <end position="187"/>
    </location>
</feature>
<evidence type="ECO:0000256" key="1">
    <source>
        <dbReference type="SAM" id="MobiDB-lite"/>
    </source>
</evidence>
<dbReference type="EMBL" id="VNKQ01000011">
    <property type="protein sequence ID" value="KAG0647990.1"/>
    <property type="molecule type" value="Genomic_DNA"/>
</dbReference>
<dbReference type="InterPro" id="IPR008402">
    <property type="entry name" value="APC_su15/mnd2"/>
</dbReference>
<comment type="caution">
    <text evidence="2">The sequence shown here is derived from an EMBL/GenBank/DDBJ whole genome shotgun (WGS) entry which is preliminary data.</text>
</comment>
<reference evidence="2" key="1">
    <citation type="submission" date="2019-07" db="EMBL/GenBank/DDBJ databases">
        <title>Hyphodiscus hymeniophilus genome sequencing and assembly.</title>
        <authorList>
            <person name="Kramer G."/>
            <person name="Nodwell J."/>
        </authorList>
    </citation>
    <scope>NUCLEOTIDE SEQUENCE</scope>
    <source>
        <strain evidence="2">ATCC 34498</strain>
    </source>
</reference>
<evidence type="ECO:0000313" key="2">
    <source>
        <dbReference type="EMBL" id="KAG0647990.1"/>
    </source>
</evidence>
<feature type="compositionally biased region" description="Acidic residues" evidence="1">
    <location>
        <begin position="159"/>
        <end position="174"/>
    </location>
</feature>
<dbReference type="Pfam" id="PF05841">
    <property type="entry name" value="Apc15p"/>
    <property type="match status" value="1"/>
</dbReference>
<dbReference type="GO" id="GO:0005680">
    <property type="term" value="C:anaphase-promoting complex"/>
    <property type="evidence" value="ECO:0007669"/>
    <property type="project" value="InterPro"/>
</dbReference>
<organism evidence="2 3">
    <name type="scientific">Hyphodiscus hymeniophilus</name>
    <dbReference type="NCBI Taxonomy" id="353542"/>
    <lineage>
        <taxon>Eukaryota</taxon>
        <taxon>Fungi</taxon>
        <taxon>Dikarya</taxon>
        <taxon>Ascomycota</taxon>
        <taxon>Pezizomycotina</taxon>
        <taxon>Leotiomycetes</taxon>
        <taxon>Helotiales</taxon>
        <taxon>Hyphodiscaceae</taxon>
        <taxon>Hyphodiscus</taxon>
    </lineage>
</organism>
<protein>
    <recommendedName>
        <fullName evidence="4">Apc15p protein-domain-containing protein</fullName>
    </recommendedName>
</protein>
<dbReference type="AlphaFoldDB" id="A0A9P6VHE8"/>
<evidence type="ECO:0008006" key="4">
    <source>
        <dbReference type="Google" id="ProtNLM"/>
    </source>
</evidence>
<keyword evidence="3" id="KW-1185">Reference proteome</keyword>
<feature type="compositionally biased region" description="Acidic residues" evidence="1">
    <location>
        <begin position="236"/>
        <end position="278"/>
    </location>
</feature>
<proteinExistence type="predicted"/>